<reference evidence="2 3" key="1">
    <citation type="journal article" date="2004" name="Environ. Microbiol.">
        <title>Phylogeny-function analysis of (meta)genomic libraries: screening for expression of ribosomal RNA genes by large-insert library fluorescent in situ hybridization (LIL-FISH).</title>
        <authorList>
            <person name="Leveau J.H."/>
            <person name="Gerards S."/>
            <person name="de Boer W."/>
            <person name="van Veen J.A."/>
        </authorList>
    </citation>
    <scope>NUCLEOTIDE SEQUENCE [LARGE SCALE GENOMIC DNA]</scope>
    <source>
        <strain evidence="2 3">Ter331</strain>
    </source>
</reference>
<reference evidence="2 3" key="5">
    <citation type="journal article" date="2011" name="ISME J.">
        <title>Dual transcriptional profiling of a bacterial/fungal confrontation: Collimonas fungivorans versus Aspergillus niger.</title>
        <authorList>
            <person name="Mela F."/>
            <person name="Fritsche K."/>
            <person name="de Boer W."/>
            <person name="van Veen J.A."/>
            <person name="de Graaff L.H."/>
            <person name="van den Berg M."/>
            <person name="Leveau J.H."/>
        </authorList>
    </citation>
    <scope>NUCLEOTIDE SEQUENCE [LARGE SCALE GENOMIC DNA]</scope>
    <source>
        <strain evidence="2 3">Ter331</strain>
    </source>
</reference>
<feature type="region of interest" description="Disordered" evidence="1">
    <location>
        <begin position="148"/>
        <end position="200"/>
    </location>
</feature>
<evidence type="ECO:0000313" key="2">
    <source>
        <dbReference type="EMBL" id="AEK62647.1"/>
    </source>
</evidence>
<feature type="region of interest" description="Disordered" evidence="1">
    <location>
        <begin position="274"/>
        <end position="294"/>
    </location>
</feature>
<evidence type="ECO:0000256" key="1">
    <source>
        <dbReference type="SAM" id="MobiDB-lite"/>
    </source>
</evidence>
<dbReference type="KEGG" id="cfu:CFU_2821"/>
<organism evidence="2 3">
    <name type="scientific">Collimonas fungivorans (strain Ter331)</name>
    <dbReference type="NCBI Taxonomy" id="1005048"/>
    <lineage>
        <taxon>Bacteria</taxon>
        <taxon>Pseudomonadati</taxon>
        <taxon>Pseudomonadota</taxon>
        <taxon>Betaproteobacteria</taxon>
        <taxon>Burkholderiales</taxon>
        <taxon>Oxalobacteraceae</taxon>
        <taxon>Collimonas</taxon>
    </lineage>
</organism>
<name>G0A9M4_COLFT</name>
<feature type="compositionally biased region" description="Basic and acidic residues" evidence="1">
    <location>
        <begin position="148"/>
        <end position="166"/>
    </location>
</feature>
<accession>G0A9M4</accession>
<reference evidence="2 3" key="3">
    <citation type="journal article" date="2008" name="FEMS Microbiol. Ecol.">
        <title>Identification and characterization of genes underlying chitinolysis in Collimonas fungivorans Ter331.</title>
        <authorList>
            <person name="Fritsche K."/>
            <person name="de Boer W."/>
            <person name="Gerards S."/>
            <person name="van den Berg M."/>
            <person name="van Veen J.A."/>
            <person name="Leveau J.H."/>
        </authorList>
    </citation>
    <scope>NUCLEOTIDE SEQUENCE [LARGE SCALE GENOMIC DNA]</scope>
    <source>
        <strain evidence="2 3">Ter331</strain>
    </source>
</reference>
<keyword evidence="3" id="KW-1185">Reference proteome</keyword>
<feature type="compositionally biased region" description="Basic and acidic residues" evidence="1">
    <location>
        <begin position="184"/>
        <end position="200"/>
    </location>
</feature>
<gene>
    <name evidence="2" type="ordered locus">CFU_2821</name>
</gene>
<reference evidence="2 3" key="2">
    <citation type="journal article" date="2006" name="J. Microbiol. Methods">
        <title>Genomic flank-sequencing of plasposon insertion sites for rapid identification of functional genes.</title>
        <authorList>
            <person name="Leveau J.H."/>
            <person name="Gerards S."/>
            <person name="Fritsche K."/>
            <person name="Zondag G."/>
            <person name="van Veen J.A."/>
        </authorList>
    </citation>
    <scope>NUCLEOTIDE SEQUENCE [LARGE SCALE GENOMIC DNA]</scope>
    <source>
        <strain evidence="2 3">Ter331</strain>
    </source>
</reference>
<reference evidence="3" key="6">
    <citation type="submission" date="2011-05" db="EMBL/GenBank/DDBJ databases">
        <title>Complete sequence of Collimonas fungivorans Ter331.</title>
        <authorList>
            <person name="Leveau J.H."/>
        </authorList>
    </citation>
    <scope>NUCLEOTIDE SEQUENCE [LARGE SCALE GENOMIC DNA]</scope>
    <source>
        <strain evidence="3">Ter331</strain>
    </source>
</reference>
<dbReference type="EMBL" id="CP002745">
    <property type="protein sequence ID" value="AEK62647.1"/>
    <property type="molecule type" value="Genomic_DNA"/>
</dbReference>
<proteinExistence type="predicted"/>
<dbReference type="HOGENOM" id="CLU_625154_0_0_4"/>
<dbReference type="Proteomes" id="UP000008392">
    <property type="component" value="Chromosome"/>
</dbReference>
<dbReference type="eggNOG" id="ENOG50346D9">
    <property type="taxonomic scope" value="Bacteria"/>
</dbReference>
<evidence type="ECO:0000313" key="3">
    <source>
        <dbReference type="Proteomes" id="UP000008392"/>
    </source>
</evidence>
<dbReference type="AlphaFoldDB" id="G0A9M4"/>
<protein>
    <submittedName>
        <fullName evidence="2">Uncharacterized protein</fullName>
    </submittedName>
</protein>
<sequence length="438" mass="48528">MQAPLAAAVRVDAVPDHGDGARQERHCRNQADLQVAGHADFLDDGRRPEGDRGVAADHAKIHRGADPDPVIAAGVAQGSMFVVVVFRRQRLAYSLLFRQAQPFCIGRFFRQVQQHRDAGQHRRDAFQQEQPLPVGVMADAIHAAHDETGDRPAHHAGDRKRGHEQAVDAGPLGGREPVSQVQHHAGEEASFEHAQEKTDQIESGRCLDIHHRHRGQPPQDSDAGQGLAGADFFQQQVAGDFEQEIADKKDAGAETVDRFAELQVLQHLQLGETDVDPVDPGQHEQEYQEGDQPPGDFLVGRFQRVRRYVEVIAHVMSPGNGFAPPWLAKDGAALLWRPSPAARTGRRMNRVCVPGWRLSNKKLSARLIEKSYEQKWGVWKGCARKWCRLRSGRRKGQFQRLSRQAGDFRAPIQCEFGSGLLGDAGDSLGQGIFRIVAK</sequence>
<reference evidence="2 3" key="4">
    <citation type="journal article" date="2010" name="Environ. Microbiol.">
        <title>The bacterial genus Collimonas: mycophagy, weathering and other adaptive solutions to life in oligotrophic soil environments.</title>
        <authorList>
            <person name="Leveau J.H."/>
            <person name="Uroz S."/>
            <person name="de Boer W."/>
        </authorList>
    </citation>
    <scope>NUCLEOTIDE SEQUENCE [LARGE SCALE GENOMIC DNA]</scope>
    <source>
        <strain evidence="2 3">Ter331</strain>
    </source>
</reference>